<reference evidence="7 8" key="1">
    <citation type="submission" date="2019-04" db="EMBL/GenBank/DDBJ databases">
        <title>Bacillus caeni sp. nov., a bacterium isolated from mangrove sediment.</title>
        <authorList>
            <person name="Huang H."/>
            <person name="Mo K."/>
            <person name="Hu Y."/>
        </authorList>
    </citation>
    <scope>NUCLEOTIDE SEQUENCE [LARGE SCALE GENOMIC DNA]</scope>
    <source>
        <strain evidence="7 8">HB172195</strain>
    </source>
</reference>
<dbReference type="InterPro" id="IPR020449">
    <property type="entry name" value="Tscrpt_reg_AraC-type_HTH"/>
</dbReference>
<keyword evidence="1" id="KW-0805">Transcription regulation</keyword>
<dbReference type="SUPFAM" id="SSF52172">
    <property type="entry name" value="CheY-like"/>
    <property type="match status" value="1"/>
</dbReference>
<dbReference type="InterPro" id="IPR009057">
    <property type="entry name" value="Homeodomain-like_sf"/>
</dbReference>
<dbReference type="InterPro" id="IPR018060">
    <property type="entry name" value="HTH_AraC"/>
</dbReference>
<dbReference type="GO" id="GO:0000160">
    <property type="term" value="P:phosphorelay signal transduction system"/>
    <property type="evidence" value="ECO:0007669"/>
    <property type="project" value="InterPro"/>
</dbReference>
<keyword evidence="3" id="KW-0804">Transcription</keyword>
<dbReference type="SMART" id="SM00342">
    <property type="entry name" value="HTH_ARAC"/>
    <property type="match status" value="1"/>
</dbReference>
<dbReference type="PANTHER" id="PTHR43280">
    <property type="entry name" value="ARAC-FAMILY TRANSCRIPTIONAL REGULATOR"/>
    <property type="match status" value="1"/>
</dbReference>
<dbReference type="InterPro" id="IPR011006">
    <property type="entry name" value="CheY-like_superfamily"/>
</dbReference>
<dbReference type="RefSeq" id="WP_138123411.1">
    <property type="nucleotide sequence ID" value="NZ_SWLG01000002.1"/>
</dbReference>
<dbReference type="PROSITE" id="PS50110">
    <property type="entry name" value="RESPONSE_REGULATORY"/>
    <property type="match status" value="1"/>
</dbReference>
<dbReference type="InterPro" id="IPR018062">
    <property type="entry name" value="HTH_AraC-typ_CS"/>
</dbReference>
<evidence type="ECO:0000256" key="2">
    <source>
        <dbReference type="ARBA" id="ARBA00023125"/>
    </source>
</evidence>
<comment type="caution">
    <text evidence="7">The sequence shown here is derived from an EMBL/GenBank/DDBJ whole genome shotgun (WGS) entry which is preliminary data.</text>
</comment>
<dbReference type="SUPFAM" id="SSF46689">
    <property type="entry name" value="Homeodomain-like"/>
    <property type="match status" value="1"/>
</dbReference>
<evidence type="ECO:0000256" key="4">
    <source>
        <dbReference type="PROSITE-ProRule" id="PRU00169"/>
    </source>
</evidence>
<dbReference type="EMBL" id="SWLG01000002">
    <property type="protein sequence ID" value="TLS38648.1"/>
    <property type="molecule type" value="Genomic_DNA"/>
</dbReference>
<dbReference type="Gene3D" id="3.40.50.2300">
    <property type="match status" value="1"/>
</dbReference>
<dbReference type="CDD" id="cd17536">
    <property type="entry name" value="REC_YesN-like"/>
    <property type="match status" value="1"/>
</dbReference>
<dbReference type="Gene3D" id="1.10.10.60">
    <property type="entry name" value="Homeodomain-like"/>
    <property type="match status" value="2"/>
</dbReference>
<dbReference type="OrthoDB" id="9788446at2"/>
<feature type="domain" description="HTH araC/xylS-type" evidence="5">
    <location>
        <begin position="131"/>
        <end position="229"/>
    </location>
</feature>
<keyword evidence="8" id="KW-1185">Reference proteome</keyword>
<sequence length="231" mass="26557">MNVLLVDDEPFVSEQLEMMIKPICPFWNLYKAYDSSQALKLSQDIQFQLAFLDIEMPGKSGLELAKELKEQFQGLNIVILTAYQDFDYAQQSIKIGVSDYLTKPIIESELKEVIKRYANEVDYTSYSKLIKDTLQIVHERYGEKLNLSIIAGDVHANSSYLSRKFSDEVDMPFSDYLTNYRIEMAKSLLENSSLSVSEIAVRTGFSSLHYFSTMFKKKVGITPKKYREEGT</sequence>
<dbReference type="PROSITE" id="PS01124">
    <property type="entry name" value="HTH_ARAC_FAMILY_2"/>
    <property type="match status" value="1"/>
</dbReference>
<dbReference type="AlphaFoldDB" id="A0A5R9FAG2"/>
<dbReference type="GO" id="GO:0043565">
    <property type="term" value="F:sequence-specific DNA binding"/>
    <property type="evidence" value="ECO:0007669"/>
    <property type="project" value="InterPro"/>
</dbReference>
<keyword evidence="2" id="KW-0238">DNA-binding</keyword>
<accession>A0A5R9FAG2</accession>
<dbReference type="PANTHER" id="PTHR43280:SF28">
    <property type="entry name" value="HTH-TYPE TRANSCRIPTIONAL ACTIVATOR RHAS"/>
    <property type="match status" value="1"/>
</dbReference>
<dbReference type="PRINTS" id="PR00032">
    <property type="entry name" value="HTHARAC"/>
</dbReference>
<dbReference type="PROSITE" id="PS00041">
    <property type="entry name" value="HTH_ARAC_FAMILY_1"/>
    <property type="match status" value="1"/>
</dbReference>
<evidence type="ECO:0000313" key="8">
    <source>
        <dbReference type="Proteomes" id="UP000308230"/>
    </source>
</evidence>
<evidence type="ECO:0000259" key="5">
    <source>
        <dbReference type="PROSITE" id="PS01124"/>
    </source>
</evidence>
<feature type="domain" description="Response regulatory" evidence="6">
    <location>
        <begin position="2"/>
        <end position="118"/>
    </location>
</feature>
<evidence type="ECO:0000256" key="1">
    <source>
        <dbReference type="ARBA" id="ARBA00023015"/>
    </source>
</evidence>
<dbReference type="Pfam" id="PF12833">
    <property type="entry name" value="HTH_18"/>
    <property type="match status" value="1"/>
</dbReference>
<dbReference type="Pfam" id="PF00072">
    <property type="entry name" value="Response_reg"/>
    <property type="match status" value="1"/>
</dbReference>
<gene>
    <name evidence="7" type="ORF">FCL54_03870</name>
</gene>
<evidence type="ECO:0000256" key="3">
    <source>
        <dbReference type="ARBA" id="ARBA00023163"/>
    </source>
</evidence>
<protein>
    <submittedName>
        <fullName evidence="7">Response regulator</fullName>
    </submittedName>
</protein>
<dbReference type="Proteomes" id="UP000308230">
    <property type="component" value="Unassembled WGS sequence"/>
</dbReference>
<feature type="modified residue" description="4-aspartylphosphate" evidence="4">
    <location>
        <position position="53"/>
    </location>
</feature>
<keyword evidence="4" id="KW-0597">Phosphoprotein</keyword>
<evidence type="ECO:0000313" key="7">
    <source>
        <dbReference type="EMBL" id="TLS38648.1"/>
    </source>
</evidence>
<proteinExistence type="predicted"/>
<organism evidence="7 8">
    <name type="scientific">Exobacillus caeni</name>
    <dbReference type="NCBI Taxonomy" id="2574798"/>
    <lineage>
        <taxon>Bacteria</taxon>
        <taxon>Bacillati</taxon>
        <taxon>Bacillota</taxon>
        <taxon>Bacilli</taxon>
        <taxon>Bacillales</taxon>
        <taxon>Guptibacillaceae</taxon>
        <taxon>Exobacillus</taxon>
    </lineage>
</organism>
<evidence type="ECO:0000259" key="6">
    <source>
        <dbReference type="PROSITE" id="PS50110"/>
    </source>
</evidence>
<name>A0A5R9FAG2_9BACL</name>
<dbReference type="SMART" id="SM00448">
    <property type="entry name" value="REC"/>
    <property type="match status" value="1"/>
</dbReference>
<dbReference type="GO" id="GO:0003700">
    <property type="term" value="F:DNA-binding transcription factor activity"/>
    <property type="evidence" value="ECO:0007669"/>
    <property type="project" value="InterPro"/>
</dbReference>
<dbReference type="InterPro" id="IPR001789">
    <property type="entry name" value="Sig_transdc_resp-reg_receiver"/>
</dbReference>